<evidence type="ECO:0000256" key="2">
    <source>
        <dbReference type="ARBA" id="ARBA00022450"/>
    </source>
</evidence>
<evidence type="ECO:0000259" key="4">
    <source>
        <dbReference type="PROSITE" id="PS50075"/>
    </source>
</evidence>
<keyword evidence="3" id="KW-0597">Phosphoprotein</keyword>
<dbReference type="SUPFAM" id="SSF47336">
    <property type="entry name" value="ACP-like"/>
    <property type="match status" value="2"/>
</dbReference>
<dbReference type="Gene3D" id="3.40.50.980">
    <property type="match status" value="2"/>
</dbReference>
<dbReference type="InterPro" id="IPR044894">
    <property type="entry name" value="TubC_N_sf"/>
</dbReference>
<dbReference type="Gene3D" id="3.30.300.30">
    <property type="match status" value="2"/>
</dbReference>
<dbReference type="InterPro" id="IPR020845">
    <property type="entry name" value="AMP-binding_CS"/>
</dbReference>
<dbReference type="Gene3D" id="3.40.50.12780">
    <property type="entry name" value="N-terminal domain of ligase-like"/>
    <property type="match status" value="1"/>
</dbReference>
<dbReference type="Pfam" id="PF00501">
    <property type="entry name" value="AMP-binding"/>
    <property type="match status" value="2"/>
</dbReference>
<dbReference type="NCBIfam" id="NF003417">
    <property type="entry name" value="PRK04813.1"/>
    <property type="match status" value="2"/>
</dbReference>
<comment type="caution">
    <text evidence="5">The sequence shown here is derived from an EMBL/GenBank/DDBJ whole genome shotgun (WGS) entry which is preliminary data.</text>
</comment>
<dbReference type="InterPro" id="IPR001242">
    <property type="entry name" value="Condensation_dom"/>
</dbReference>
<proteinExistence type="predicted"/>
<accession>A0ABN1JI83</accession>
<dbReference type="InterPro" id="IPR036736">
    <property type="entry name" value="ACP-like_sf"/>
</dbReference>
<dbReference type="CDD" id="cd19531">
    <property type="entry name" value="LCL_NRPS-like"/>
    <property type="match status" value="1"/>
</dbReference>
<sequence length="2229" mass="256157">MSGIGDFIFNLEKEDIFLVLNNDKLNIKAKDGVLTEALIEDIKLRKEDIIQYLKSNKPLGIDDKVEESEFYPTSFAQKQMYAINQFSSIGTTYNLYQAIRYTGKISRNELELYFQEIVNKHEALRTTFHIVDEVLMQKIHTNINFEILEENIQKDELEFRLLNSIIEFDLKMGPLFRLFLFHVSENESVILIDMHHIISDGVSMSIIKDDLIKLVSGKKLEGTQILYKDFCNWQQKKIEVDSFYKEKNFWREQLAGELPELELPYDFNDIQTDNFEGNVYTFHLDYELSKRVNKYCEESRLSQNMFLMACYNILLSKVGDADDLIIGTVTSGRNNPLLSQIVGLFVNILPFRSFPKGDKPLRQFFEETRDTFLQVLEHDSFPVNTLMPELNSQSNHYKHQLFSTVFLYQITDSDKIESDTVTFDNISFSVNTAKNDITVAAFEKNDQIGFRLEYKTKLFTHQTIERFGNYFLNIIKTAIQESDLKIADINLLSFEEQRGVNSILDKLDVSYPDHKTICDLFESQVRRTLDKIAVDFETGQISYNDLDKASNKLSNFLISKGVQRGTIIALILGRDIKAITTILAIIKAGGVYLPIDINSSPERINYILNDSSANIIVSDTKNYNSIFGEQKTALLNTKVQTIVDLDEYERDIQMKSDSPTGVEVLPTDLAYIIYTSGTTGKPKGTLIEHENVVRLLFNDKVLFDFNNTDVWTLFHAFNFDFSVWEMYGALLTGGTLILVAENTVKDTDAFLRLLKDKKVTVLNQTPRAFYSLAEKEIEFKNNDLSIRYIIFGGERLMPKKLKAFKDKYGKTKLINMYGITETTVHVTFKEITPLDIDSNESNIGRMLPTLKGYIVNKDNNLVPQGVVGELLVAGKGIARGYLNNPELTAEKFSTQPFGEKLYHSGDLVKLNSSGDLIYVGRNDKQLKIRGYRVEPKEIEESLLNFDGVTNVIVCLQNTLSDVKEEHSDEQSLCAYFTAKKDISSHSLYNYLKLKLPSYYIPSYFIQMEEIPVTANGKTDFRNLPLPGDSRSNNISDTNDKVKLKIVELFNKLIHTNNFDLDHSFFSIGGDSIKVIRLSAMLEKEFNIKFSISDLYVNDTVNRISQFISSSDEHHNEEYFKAAQDYMSKLKNEISLEIDTTDVQDIYPMSDIEAGMSYHYLRYNDQNVYHDCFGFSMKFSNFKSTLFQKACRMLFEKHDIFRSVFHLDKFHIPLKIVYNKVKLDYVHQDISAHNLDEQQEVISSAIKVDLDNPFQIQDYPLIRFLTYKLNEKSIYLFFSVHHGILDGWSVNSFLVELFNLYNKLCKDVNEVPKPIKSNYKDAVLHEIIEKNKESNQIFWKDYLKDHQRLILEKNDVDKSNEYMPIYKYECDKALLVELKKYSQTNSISLKNILFSAFAYAMGVLHNQKEFTLGVVTNFRPPVEDGDAILGCFLNTVPVKVNLNDCEQSWNDYVLDLNDNLNRIKQFERISLFEISKQVTENASDKNPFFDVLFNYLDFHINDNLETDYNDLFDHQEVQVDKYTNTNTFLDFEVNVTNNELVLIPKYNRQYFSKDKVAKVCTYFVQILNELVRNANDLINTNKVIPSDERHLVQSQFVGIERSVPEFTNILTPFEKSTEQYPDNCAIALENHKISYKELNTSANQLAHVLKTLGEEEDSLFGVMTERSPEMIISVISVIKAGYAYVPIEANQPAERISKIINNSGIRNLIISSTLLLKFKDIFNEVSTICNIICVDDKLPEINKIDIEDKHLIFYEDIRSAPTENHKLKNKHFKTAYVIYTSGTTGIPKGVVVNHGTVINTLDWVNKTYEVNSSDKVLFVNSLAFDLSVYDIFGILWAGGCIRLAEKKENSDPDKLIDILLHSGITIWNSAPASLQRLVSGIENIDSGFEHSDLRLVMLSGDWIPLSLAPVIQHKFSGAKIVSLGGATEASIWSNYFNINEIDSQWKSIPYGKPIQNSKYYILDNNLKLCPIGTVGDLYIGGDCLAVGYLNAPELTNQKFIQNPYAEGEIIYKTGDLARWFNDGNIEFLGRNDSQVKIRGYRIELGEIENQLIGIEDIRHCVVTMYKENGEQNLCAYYISDTIIDIELIKNCLKEKLPDYMVPLYYIKVDAFQMTSNGKLDRKKLPKPGIEALQKKQYIAPESEVEKHLCKVYEDFFNLERISIIDDFYDIGGDSLKAINILSIIQKELKIKIELKDFFEAPTIKELALQIENKMYFSQRPTNTNDSTIYI</sequence>
<dbReference type="Gene3D" id="3.30.559.30">
    <property type="entry name" value="Nonribosomal peptide synthetase, condensation domain"/>
    <property type="match status" value="2"/>
</dbReference>
<dbReference type="Pfam" id="PF00550">
    <property type="entry name" value="PP-binding"/>
    <property type="match status" value="2"/>
</dbReference>
<feature type="domain" description="Carrier" evidence="4">
    <location>
        <begin position="2138"/>
        <end position="2213"/>
    </location>
</feature>
<feature type="domain" description="Carrier" evidence="4">
    <location>
        <begin position="1035"/>
        <end position="1111"/>
    </location>
</feature>
<evidence type="ECO:0000256" key="1">
    <source>
        <dbReference type="ARBA" id="ARBA00001957"/>
    </source>
</evidence>
<reference evidence="5 6" key="1">
    <citation type="journal article" date="2019" name="Int. J. Syst. Evol. Microbiol.">
        <title>The Global Catalogue of Microorganisms (GCM) 10K type strain sequencing project: providing services to taxonomists for standard genome sequencing and annotation.</title>
        <authorList>
            <consortium name="The Broad Institute Genomics Platform"/>
            <consortium name="The Broad Institute Genome Sequencing Center for Infectious Disease"/>
            <person name="Wu L."/>
            <person name="Ma J."/>
        </authorList>
    </citation>
    <scope>NUCLEOTIDE SEQUENCE [LARGE SCALE GENOMIC DNA]</scope>
    <source>
        <strain evidence="5 6">JCM 15976</strain>
    </source>
</reference>
<dbReference type="Gene3D" id="1.10.10.1830">
    <property type="entry name" value="Non-ribosomal peptide synthase, adenylation domain"/>
    <property type="match status" value="1"/>
</dbReference>
<dbReference type="PANTHER" id="PTHR45527">
    <property type="entry name" value="NONRIBOSOMAL PEPTIDE SYNTHETASE"/>
    <property type="match status" value="1"/>
</dbReference>
<dbReference type="InterPro" id="IPR023213">
    <property type="entry name" value="CAT-like_dom_sf"/>
</dbReference>
<dbReference type="InterPro" id="IPR010071">
    <property type="entry name" value="AA_adenyl_dom"/>
</dbReference>
<keyword evidence="2" id="KW-0596">Phosphopantetheine</keyword>
<dbReference type="PROSITE" id="PS00012">
    <property type="entry name" value="PHOSPHOPANTETHEINE"/>
    <property type="match status" value="2"/>
</dbReference>
<dbReference type="PANTHER" id="PTHR45527:SF1">
    <property type="entry name" value="FATTY ACID SYNTHASE"/>
    <property type="match status" value="1"/>
</dbReference>
<dbReference type="InterPro" id="IPR041464">
    <property type="entry name" value="TubC_N"/>
</dbReference>
<dbReference type="SUPFAM" id="SSF56801">
    <property type="entry name" value="Acetyl-CoA synthetase-like"/>
    <property type="match status" value="2"/>
</dbReference>
<keyword evidence="6" id="KW-1185">Reference proteome</keyword>
<dbReference type="Pfam" id="PF18563">
    <property type="entry name" value="TubC_N"/>
    <property type="match status" value="1"/>
</dbReference>
<dbReference type="InterPro" id="IPR000873">
    <property type="entry name" value="AMP-dep_synth/lig_dom"/>
</dbReference>
<organism evidence="5 6">
    <name type="scientific">Gaetbulibacter jejuensis</name>
    <dbReference type="NCBI Taxonomy" id="584607"/>
    <lineage>
        <taxon>Bacteria</taxon>
        <taxon>Pseudomonadati</taxon>
        <taxon>Bacteroidota</taxon>
        <taxon>Flavobacteriia</taxon>
        <taxon>Flavobacteriales</taxon>
        <taxon>Flavobacteriaceae</taxon>
        <taxon>Gaetbulibacter</taxon>
    </lineage>
</organism>
<dbReference type="InterPro" id="IPR006162">
    <property type="entry name" value="Ppantetheine_attach_site"/>
</dbReference>
<dbReference type="Gene3D" id="2.30.38.10">
    <property type="entry name" value="Luciferase, Domain 3"/>
    <property type="match status" value="1"/>
</dbReference>
<name>A0ABN1JI83_9FLAO</name>
<dbReference type="Gene3D" id="3.30.559.10">
    <property type="entry name" value="Chloramphenicol acetyltransferase-like domain"/>
    <property type="match status" value="2"/>
</dbReference>
<gene>
    <name evidence="5" type="ORF">GCM10009431_10430</name>
</gene>
<comment type="cofactor">
    <cofactor evidence="1">
        <name>pantetheine 4'-phosphate</name>
        <dbReference type="ChEBI" id="CHEBI:47942"/>
    </cofactor>
</comment>
<dbReference type="PROSITE" id="PS00455">
    <property type="entry name" value="AMP_BINDING"/>
    <property type="match status" value="2"/>
</dbReference>
<dbReference type="EMBL" id="BAAAGF010000001">
    <property type="protein sequence ID" value="GAA0740364.1"/>
    <property type="molecule type" value="Genomic_DNA"/>
</dbReference>
<dbReference type="InterPro" id="IPR045851">
    <property type="entry name" value="AMP-bd_C_sf"/>
</dbReference>
<dbReference type="SUPFAM" id="SSF52777">
    <property type="entry name" value="CoA-dependent acyltransferases"/>
    <property type="match status" value="4"/>
</dbReference>
<dbReference type="Gene3D" id="1.10.1200.10">
    <property type="entry name" value="ACP-like"/>
    <property type="match status" value="2"/>
</dbReference>
<evidence type="ECO:0000313" key="6">
    <source>
        <dbReference type="Proteomes" id="UP001500736"/>
    </source>
</evidence>
<dbReference type="InterPro" id="IPR009081">
    <property type="entry name" value="PP-bd_ACP"/>
</dbReference>
<dbReference type="PROSITE" id="PS50075">
    <property type="entry name" value="CARRIER"/>
    <property type="match status" value="2"/>
</dbReference>
<dbReference type="Proteomes" id="UP001500736">
    <property type="component" value="Unassembled WGS sequence"/>
</dbReference>
<dbReference type="RefSeq" id="WP_343796343.1">
    <property type="nucleotide sequence ID" value="NZ_BAAAGF010000001.1"/>
</dbReference>
<protein>
    <recommendedName>
        <fullName evidence="4">Carrier domain-containing protein</fullName>
    </recommendedName>
</protein>
<evidence type="ECO:0000256" key="3">
    <source>
        <dbReference type="ARBA" id="ARBA00022553"/>
    </source>
</evidence>
<dbReference type="NCBIfam" id="TIGR01733">
    <property type="entry name" value="AA-adenyl-dom"/>
    <property type="match status" value="2"/>
</dbReference>
<dbReference type="InterPro" id="IPR042099">
    <property type="entry name" value="ANL_N_sf"/>
</dbReference>
<dbReference type="Pfam" id="PF00668">
    <property type="entry name" value="Condensation"/>
    <property type="match status" value="2"/>
</dbReference>
<dbReference type="CDD" id="cd05930">
    <property type="entry name" value="A_NRPS"/>
    <property type="match status" value="1"/>
</dbReference>
<evidence type="ECO:0000313" key="5">
    <source>
        <dbReference type="EMBL" id="GAA0740364.1"/>
    </source>
</evidence>